<evidence type="ECO:0000313" key="1">
    <source>
        <dbReference type="EMBL" id="KEA64617.1"/>
    </source>
</evidence>
<dbReference type="Gene3D" id="2.60.120.1140">
    <property type="entry name" value="Protein of unknown function DUF192"/>
    <property type="match status" value="1"/>
</dbReference>
<dbReference type="eggNOG" id="COG1430">
    <property type="taxonomic scope" value="Bacteria"/>
</dbReference>
<dbReference type="PANTHER" id="PTHR37953:SF1">
    <property type="entry name" value="UPF0127 PROTEIN MJ1496"/>
    <property type="match status" value="1"/>
</dbReference>
<dbReference type="AlphaFoldDB" id="A0A081G1G2"/>
<dbReference type="PATRIC" id="fig|1232683.4.peg.1060"/>
<dbReference type="RefSeq" id="WP_051692501.1">
    <property type="nucleotide sequence ID" value="NZ_JMQN01000015.1"/>
</dbReference>
<dbReference type="OrthoDB" id="5526466at2"/>
<dbReference type="PANTHER" id="PTHR37953">
    <property type="entry name" value="UPF0127 PROTEIN MJ1496"/>
    <property type="match status" value="1"/>
</dbReference>
<dbReference type="Pfam" id="PF02643">
    <property type="entry name" value="DUF192"/>
    <property type="match status" value="1"/>
</dbReference>
<sequence length="125" mass="14053">MVRTLQVGPASFRTEIAATPEARQRGLMGRADLSDDMAMLFVYPDEQIRMFWMKDTPTALSIAYIDRRGVIRQILPMQPYSLELVPSQTPVMYGLEVKQGAFERLGVRVGDQLDLESLHGVTASH</sequence>
<dbReference type="STRING" id="1232683.ADIMK_1070"/>
<comment type="caution">
    <text evidence="1">The sequence shown here is derived from an EMBL/GenBank/DDBJ whole genome shotgun (WGS) entry which is preliminary data.</text>
</comment>
<dbReference type="InterPro" id="IPR003795">
    <property type="entry name" value="DUF192"/>
</dbReference>
<organism evidence="1 2">
    <name type="scientific">Marinobacterium lacunae</name>
    <dbReference type="NCBI Taxonomy" id="1232683"/>
    <lineage>
        <taxon>Bacteria</taxon>
        <taxon>Pseudomonadati</taxon>
        <taxon>Pseudomonadota</taxon>
        <taxon>Gammaproteobacteria</taxon>
        <taxon>Oceanospirillales</taxon>
        <taxon>Oceanospirillaceae</taxon>
        <taxon>Marinobacterium</taxon>
    </lineage>
</organism>
<reference evidence="1 2" key="1">
    <citation type="submission" date="2014-04" db="EMBL/GenBank/DDBJ databases">
        <title>Marinobacterium kochiensis sp. nov., isolated from sediment sample collected from Kochi backwaters in Kerala, India.</title>
        <authorList>
            <person name="Singh A."/>
            <person name="Pinnaka A.K."/>
        </authorList>
    </citation>
    <scope>NUCLEOTIDE SEQUENCE [LARGE SCALE GENOMIC DNA]</scope>
    <source>
        <strain evidence="1 2">AK27</strain>
    </source>
</reference>
<evidence type="ECO:0000313" key="2">
    <source>
        <dbReference type="Proteomes" id="UP000028252"/>
    </source>
</evidence>
<gene>
    <name evidence="1" type="ORF">ADIMK_1070</name>
</gene>
<dbReference type="Proteomes" id="UP000028252">
    <property type="component" value="Unassembled WGS sequence"/>
</dbReference>
<dbReference type="EMBL" id="JMQN01000015">
    <property type="protein sequence ID" value="KEA64617.1"/>
    <property type="molecule type" value="Genomic_DNA"/>
</dbReference>
<protein>
    <submittedName>
        <fullName evidence="1">Exported protein</fullName>
    </submittedName>
</protein>
<keyword evidence="2" id="KW-1185">Reference proteome</keyword>
<dbReference type="InterPro" id="IPR038695">
    <property type="entry name" value="Saro_0823-like_sf"/>
</dbReference>
<accession>A0A081G1G2</accession>
<name>A0A081G1G2_9GAMM</name>
<proteinExistence type="predicted"/>